<feature type="non-terminal residue" evidence="2">
    <location>
        <position position="211"/>
    </location>
</feature>
<name>A0A8J9U9K3_9NEOP</name>
<evidence type="ECO:0000313" key="3">
    <source>
        <dbReference type="Proteomes" id="UP000838878"/>
    </source>
</evidence>
<sequence>MRRENNQLREYVDKLIRDYKSVQRDMRKLKSDFRDLAKKVHHNEAEIVDSEVKKNNIRKILKGAKVIKQSALNMEIVPKKVKNVKQNNALSQIDTLNEHAKDQEGKENLEPAIPFGISDIDYCTVDFLKKDDWIVAKFATKKSLKHFVGRVLSIKDNIPTVKFVRNVKNLKDSKGLIFTYPQVDDIYEMQLGDVIKSITSTKHFPTGPNNL</sequence>
<gene>
    <name evidence="2" type="ORF">BINO364_LOCUS3133</name>
</gene>
<feature type="coiled-coil region" evidence="1">
    <location>
        <begin position="5"/>
        <end position="39"/>
    </location>
</feature>
<reference evidence="2" key="1">
    <citation type="submission" date="2021-12" db="EMBL/GenBank/DDBJ databases">
        <authorList>
            <person name="Martin H S."/>
        </authorList>
    </citation>
    <scope>NUCLEOTIDE SEQUENCE</scope>
</reference>
<dbReference type="AlphaFoldDB" id="A0A8J9U9K3"/>
<organism evidence="2 3">
    <name type="scientific">Brenthis ino</name>
    <name type="common">lesser marbled fritillary</name>
    <dbReference type="NCBI Taxonomy" id="405034"/>
    <lineage>
        <taxon>Eukaryota</taxon>
        <taxon>Metazoa</taxon>
        <taxon>Ecdysozoa</taxon>
        <taxon>Arthropoda</taxon>
        <taxon>Hexapoda</taxon>
        <taxon>Insecta</taxon>
        <taxon>Pterygota</taxon>
        <taxon>Neoptera</taxon>
        <taxon>Endopterygota</taxon>
        <taxon>Lepidoptera</taxon>
        <taxon>Glossata</taxon>
        <taxon>Ditrysia</taxon>
        <taxon>Papilionoidea</taxon>
        <taxon>Nymphalidae</taxon>
        <taxon>Heliconiinae</taxon>
        <taxon>Argynnini</taxon>
        <taxon>Brenthis</taxon>
    </lineage>
</organism>
<proteinExistence type="predicted"/>
<accession>A0A8J9U9K3</accession>
<protein>
    <submittedName>
        <fullName evidence="2">Uncharacterized protein</fullName>
    </submittedName>
</protein>
<keyword evidence="3" id="KW-1185">Reference proteome</keyword>
<dbReference type="Proteomes" id="UP000838878">
    <property type="component" value="Chromosome 11"/>
</dbReference>
<keyword evidence="1" id="KW-0175">Coiled coil</keyword>
<dbReference type="EMBL" id="OV170231">
    <property type="protein sequence ID" value="CAH0716346.1"/>
    <property type="molecule type" value="Genomic_DNA"/>
</dbReference>
<evidence type="ECO:0000256" key="1">
    <source>
        <dbReference type="SAM" id="Coils"/>
    </source>
</evidence>
<evidence type="ECO:0000313" key="2">
    <source>
        <dbReference type="EMBL" id="CAH0716346.1"/>
    </source>
</evidence>
<dbReference type="OrthoDB" id="10072016at2759"/>